<protein>
    <recommendedName>
        <fullName evidence="3">Reverse transcriptase domain-containing protein</fullName>
    </recommendedName>
</protein>
<dbReference type="EMBL" id="UYJE01008966">
    <property type="protein sequence ID" value="VDI68851.1"/>
    <property type="molecule type" value="Genomic_DNA"/>
</dbReference>
<dbReference type="OrthoDB" id="10014409at2759"/>
<comment type="caution">
    <text evidence="1">The sequence shown here is derived from an EMBL/GenBank/DDBJ whole genome shotgun (WGS) entry which is preliminary data.</text>
</comment>
<name>A0A8B6GSL3_MYTGA</name>
<keyword evidence="2" id="KW-1185">Reference proteome</keyword>
<dbReference type="AlphaFoldDB" id="A0A8B6GSL3"/>
<evidence type="ECO:0000313" key="1">
    <source>
        <dbReference type="EMBL" id="VDI68851.1"/>
    </source>
</evidence>
<organism evidence="1 2">
    <name type="scientific">Mytilus galloprovincialis</name>
    <name type="common">Mediterranean mussel</name>
    <dbReference type="NCBI Taxonomy" id="29158"/>
    <lineage>
        <taxon>Eukaryota</taxon>
        <taxon>Metazoa</taxon>
        <taxon>Spiralia</taxon>
        <taxon>Lophotrochozoa</taxon>
        <taxon>Mollusca</taxon>
        <taxon>Bivalvia</taxon>
        <taxon>Autobranchia</taxon>
        <taxon>Pteriomorphia</taxon>
        <taxon>Mytilida</taxon>
        <taxon>Mytiloidea</taxon>
        <taxon>Mytilidae</taxon>
        <taxon>Mytilinae</taxon>
        <taxon>Mytilus</taxon>
    </lineage>
</organism>
<proteinExistence type="predicted"/>
<reference evidence="1" key="1">
    <citation type="submission" date="2018-11" db="EMBL/GenBank/DDBJ databases">
        <authorList>
            <person name="Alioto T."/>
            <person name="Alioto T."/>
        </authorList>
    </citation>
    <scope>NUCLEOTIDE SEQUENCE</scope>
</reference>
<evidence type="ECO:0000313" key="2">
    <source>
        <dbReference type="Proteomes" id="UP000596742"/>
    </source>
</evidence>
<gene>
    <name evidence="1" type="ORF">MGAL_10B030537</name>
</gene>
<evidence type="ECO:0008006" key="3">
    <source>
        <dbReference type="Google" id="ProtNLM"/>
    </source>
</evidence>
<dbReference type="Proteomes" id="UP000596742">
    <property type="component" value="Unassembled WGS sequence"/>
</dbReference>
<sequence>MGRPMYRRCNGATTCTRNSTRCKLSTTLYKRYNNVILDSILKSGLGACIGDIQVPAPTCADDIAVLANSTADAQGILDIVQHHTSRDLVKINPTKSEVVLSEIRRFTESLIQQDVVMMKPTRFSPPL</sequence>
<accession>A0A8B6GSL3</accession>